<dbReference type="AlphaFoldDB" id="A0A0G0KY13"/>
<dbReference type="InterPro" id="IPR039421">
    <property type="entry name" value="Type_1_exporter"/>
</dbReference>
<dbReference type="PANTHER" id="PTHR43394">
    <property type="entry name" value="ATP-DEPENDENT PERMEASE MDL1, MITOCHONDRIAL"/>
    <property type="match status" value="1"/>
</dbReference>
<dbReference type="GO" id="GO:0016887">
    <property type="term" value="F:ATP hydrolysis activity"/>
    <property type="evidence" value="ECO:0007669"/>
    <property type="project" value="InterPro"/>
</dbReference>
<dbReference type="PROSITE" id="PS50893">
    <property type="entry name" value="ABC_TRANSPORTER_2"/>
    <property type="match status" value="1"/>
</dbReference>
<comment type="subcellular location">
    <subcellularLocation>
        <location evidence="1">Cell membrane</location>
        <topology evidence="1">Multi-pass membrane protein</topology>
    </subcellularLocation>
</comment>
<dbReference type="Gene3D" id="3.40.50.300">
    <property type="entry name" value="P-loop containing nucleotide triphosphate hydrolases"/>
    <property type="match status" value="1"/>
</dbReference>
<dbReference type="Proteomes" id="UP000034081">
    <property type="component" value="Unassembled WGS sequence"/>
</dbReference>
<keyword evidence="6 7" id="KW-0472">Membrane</keyword>
<evidence type="ECO:0000256" key="3">
    <source>
        <dbReference type="ARBA" id="ARBA00022741"/>
    </source>
</evidence>
<dbReference type="InterPro" id="IPR036640">
    <property type="entry name" value="ABC1_TM_sf"/>
</dbReference>
<organism evidence="9 10">
    <name type="scientific">Candidatus Woesebacteria bacterium GW2011_GWB1_38_8</name>
    <dbReference type="NCBI Taxonomy" id="1618570"/>
    <lineage>
        <taxon>Bacteria</taxon>
        <taxon>Candidatus Woeseibacteriota</taxon>
    </lineage>
</organism>
<dbReference type="GO" id="GO:0005524">
    <property type="term" value="F:ATP binding"/>
    <property type="evidence" value="ECO:0007669"/>
    <property type="project" value="UniProtKB-KW"/>
</dbReference>
<evidence type="ECO:0000256" key="7">
    <source>
        <dbReference type="SAM" id="Phobius"/>
    </source>
</evidence>
<dbReference type="PATRIC" id="fig|1618570.3.peg.1225"/>
<protein>
    <submittedName>
        <fullName evidence="9">ABC transporter ATP-binding protein (Multidrug resistance protein)</fullName>
    </submittedName>
</protein>
<evidence type="ECO:0000256" key="1">
    <source>
        <dbReference type="ARBA" id="ARBA00004651"/>
    </source>
</evidence>
<keyword evidence="2 7" id="KW-0812">Transmembrane</keyword>
<feature type="transmembrane region" description="Helical" evidence="7">
    <location>
        <begin position="37"/>
        <end position="58"/>
    </location>
</feature>
<dbReference type="SUPFAM" id="SSF52540">
    <property type="entry name" value="P-loop containing nucleoside triphosphate hydrolases"/>
    <property type="match status" value="1"/>
</dbReference>
<accession>A0A0G0KY13</accession>
<dbReference type="Pfam" id="PF00005">
    <property type="entry name" value="ABC_tran"/>
    <property type="match status" value="1"/>
</dbReference>
<comment type="caution">
    <text evidence="9">The sequence shown here is derived from an EMBL/GenBank/DDBJ whole genome shotgun (WGS) entry which is preliminary data.</text>
</comment>
<keyword evidence="5 7" id="KW-1133">Transmembrane helix</keyword>
<dbReference type="PANTHER" id="PTHR43394:SF1">
    <property type="entry name" value="ATP-BINDING CASSETTE SUB-FAMILY B MEMBER 10, MITOCHONDRIAL"/>
    <property type="match status" value="1"/>
</dbReference>
<dbReference type="EMBL" id="LBVL01000017">
    <property type="protein sequence ID" value="KKQ84518.1"/>
    <property type="molecule type" value="Genomic_DNA"/>
</dbReference>
<evidence type="ECO:0000256" key="2">
    <source>
        <dbReference type="ARBA" id="ARBA00022692"/>
    </source>
</evidence>
<keyword evidence="4 9" id="KW-0067">ATP-binding</keyword>
<evidence type="ECO:0000256" key="4">
    <source>
        <dbReference type="ARBA" id="ARBA00022840"/>
    </source>
</evidence>
<feature type="transmembrane region" description="Helical" evidence="7">
    <location>
        <begin position="78"/>
        <end position="99"/>
    </location>
</feature>
<proteinExistence type="predicted"/>
<dbReference type="Gene3D" id="1.20.1560.10">
    <property type="entry name" value="ABC transporter type 1, transmembrane domain"/>
    <property type="match status" value="1"/>
</dbReference>
<dbReference type="InterPro" id="IPR027417">
    <property type="entry name" value="P-loop_NTPase"/>
</dbReference>
<dbReference type="STRING" id="1618570.UT08_C0017G0007"/>
<dbReference type="SMART" id="SM00382">
    <property type="entry name" value="AAA"/>
    <property type="match status" value="1"/>
</dbReference>
<name>A0A0G0KY13_9BACT</name>
<gene>
    <name evidence="9" type="ORF">UT08_C0017G0007</name>
</gene>
<evidence type="ECO:0000313" key="9">
    <source>
        <dbReference type="EMBL" id="KKQ84518.1"/>
    </source>
</evidence>
<evidence type="ECO:0000256" key="5">
    <source>
        <dbReference type="ARBA" id="ARBA00022989"/>
    </source>
</evidence>
<dbReference type="GO" id="GO:0005886">
    <property type="term" value="C:plasma membrane"/>
    <property type="evidence" value="ECO:0007669"/>
    <property type="project" value="UniProtKB-SubCell"/>
</dbReference>
<evidence type="ECO:0000259" key="8">
    <source>
        <dbReference type="PROSITE" id="PS50893"/>
    </source>
</evidence>
<dbReference type="InterPro" id="IPR003439">
    <property type="entry name" value="ABC_transporter-like_ATP-bd"/>
</dbReference>
<dbReference type="InterPro" id="IPR003593">
    <property type="entry name" value="AAA+_ATPase"/>
</dbReference>
<feature type="domain" description="ABC transporter" evidence="8">
    <location>
        <begin position="364"/>
        <end position="605"/>
    </location>
</feature>
<dbReference type="SUPFAM" id="SSF90123">
    <property type="entry name" value="ABC transporter transmembrane region"/>
    <property type="match status" value="1"/>
</dbReference>
<evidence type="ECO:0000256" key="6">
    <source>
        <dbReference type="ARBA" id="ARBA00023136"/>
    </source>
</evidence>
<sequence>MKNRISFGPKLARGRLKQIIFILSEVIKIAFKAHPKLLTAVLILNALWGFSAVPGFYLEKLILDNLIAGMNAPDIRAVFNRVALFLAFALALSLFRNILGSYNRFLRRTLSKYVDSELDVLIGNKISRLKLSDIENPEFKNRFNKVQRESGRRAWGLMMPLSDIPNYVIGFGSAVAILLIVNPLISVGILLFSIPRFFIDSRFIKKDYQLDTQMSTKYRIWGWLRYYLVENRNFLELKLLELTDYLSRKMRKISLEVIEKRIELNKKREVSSFLGHAPLTFYDYAVSLFLAFQVIIGRITVGSFQLYVRSLRSAEENLAGLVSSFLEIYENYIYVTDLVWFLNLKEETLKDDQSKVLDEEVENIEFKNVWFKYPRTKKWVLKDISLRINNREKIALVGENGAGKSTLIKLLGGFYKPKKGEIFINGVNLNDLNLDIWRHKLAVLFQQFETYPFSSHESIGYGDIERLDEIEDIKNSAKITGVHEYIEDLPLKYENPLAPEFEKGVNPSIGQWQRIGISRILFKRHAQVLILDEPTSNVDPEAEAKIFNELTEITKKKMLIFVTQRFSTVRIAGRILVLADGKVIEQGTHQKLMKLNGKYARLYNLQAQAYISS</sequence>
<dbReference type="GO" id="GO:0015421">
    <property type="term" value="F:ABC-type oligopeptide transporter activity"/>
    <property type="evidence" value="ECO:0007669"/>
    <property type="project" value="TreeGrafter"/>
</dbReference>
<keyword evidence="3" id="KW-0547">Nucleotide-binding</keyword>
<feature type="transmembrane region" description="Helical" evidence="7">
    <location>
        <begin position="167"/>
        <end position="194"/>
    </location>
</feature>
<evidence type="ECO:0000313" key="10">
    <source>
        <dbReference type="Proteomes" id="UP000034081"/>
    </source>
</evidence>
<reference evidence="9 10" key="1">
    <citation type="journal article" date="2015" name="Nature">
        <title>rRNA introns, odd ribosomes, and small enigmatic genomes across a large radiation of phyla.</title>
        <authorList>
            <person name="Brown C.T."/>
            <person name="Hug L.A."/>
            <person name="Thomas B.C."/>
            <person name="Sharon I."/>
            <person name="Castelle C.J."/>
            <person name="Singh A."/>
            <person name="Wilkins M.J."/>
            <person name="Williams K.H."/>
            <person name="Banfield J.F."/>
        </authorList>
    </citation>
    <scope>NUCLEOTIDE SEQUENCE [LARGE SCALE GENOMIC DNA]</scope>
</reference>